<dbReference type="OrthoDB" id="117402at2"/>
<dbReference type="Proteomes" id="UP000263900">
    <property type="component" value="Chromosome"/>
</dbReference>
<dbReference type="Pfam" id="PF13462">
    <property type="entry name" value="Thioredoxin_4"/>
    <property type="match status" value="1"/>
</dbReference>
<dbReference type="SUPFAM" id="SSF52833">
    <property type="entry name" value="Thioredoxin-like"/>
    <property type="match status" value="1"/>
</dbReference>
<dbReference type="PROSITE" id="PS51352">
    <property type="entry name" value="THIOREDOXIN_2"/>
    <property type="match status" value="1"/>
</dbReference>
<accession>A0A3B7MV16</accession>
<reference evidence="3 4" key="1">
    <citation type="submission" date="2018-09" db="EMBL/GenBank/DDBJ databases">
        <title>Genome sequencing of strain 6GH32-13.</title>
        <authorList>
            <person name="Weon H.-Y."/>
            <person name="Heo J."/>
            <person name="Kwon S.-W."/>
        </authorList>
    </citation>
    <scope>NUCLEOTIDE SEQUENCE [LARGE SCALE GENOMIC DNA]</scope>
    <source>
        <strain evidence="3 4">5GH32-13</strain>
    </source>
</reference>
<evidence type="ECO:0000256" key="1">
    <source>
        <dbReference type="ARBA" id="ARBA00005791"/>
    </source>
</evidence>
<feature type="domain" description="Thioredoxin" evidence="2">
    <location>
        <begin position="1"/>
        <end position="174"/>
    </location>
</feature>
<sequence length="181" mass="20616">MTQLKPAVNSNDHIDGDINSPLELVEYGDYECPYCGRAYPIIKGIQEKLGPRLKFVFRNFPLSKVHPHAFTAAVAAEAAGQQGKFWEMHDIIFEHQRSLDDASIIRYAESIGLDMKRFEHDIQQKIHIDKVHNDFESGMRSGVNRTPSFFINGKKYEGEWEGEALLQHLKSLLMDTSIKPG</sequence>
<dbReference type="Gene3D" id="3.40.30.10">
    <property type="entry name" value="Glutaredoxin"/>
    <property type="match status" value="1"/>
</dbReference>
<protein>
    <submittedName>
        <fullName evidence="3">DsbA family protein</fullName>
    </submittedName>
</protein>
<evidence type="ECO:0000313" key="3">
    <source>
        <dbReference type="EMBL" id="AXY76856.1"/>
    </source>
</evidence>
<comment type="similarity">
    <text evidence="1">Belongs to the thioredoxin family. DsbA subfamily.</text>
</comment>
<gene>
    <name evidence="3" type="ORF">D3H65_23950</name>
</gene>
<proteinExistence type="inferred from homology"/>
<dbReference type="KEGG" id="pseg:D3H65_23950"/>
<organism evidence="3 4">
    <name type="scientific">Paraflavitalea soli</name>
    <dbReference type="NCBI Taxonomy" id="2315862"/>
    <lineage>
        <taxon>Bacteria</taxon>
        <taxon>Pseudomonadati</taxon>
        <taxon>Bacteroidota</taxon>
        <taxon>Chitinophagia</taxon>
        <taxon>Chitinophagales</taxon>
        <taxon>Chitinophagaceae</taxon>
        <taxon>Paraflavitalea</taxon>
    </lineage>
</organism>
<dbReference type="InterPro" id="IPR013766">
    <property type="entry name" value="Thioredoxin_domain"/>
</dbReference>
<keyword evidence="4" id="KW-1185">Reference proteome</keyword>
<dbReference type="RefSeq" id="WP_119052733.1">
    <property type="nucleotide sequence ID" value="NZ_CP032157.1"/>
</dbReference>
<dbReference type="EMBL" id="CP032157">
    <property type="protein sequence ID" value="AXY76856.1"/>
    <property type="molecule type" value="Genomic_DNA"/>
</dbReference>
<dbReference type="InterPro" id="IPR012336">
    <property type="entry name" value="Thioredoxin-like_fold"/>
</dbReference>
<evidence type="ECO:0000313" key="4">
    <source>
        <dbReference type="Proteomes" id="UP000263900"/>
    </source>
</evidence>
<dbReference type="PANTHER" id="PTHR13887">
    <property type="entry name" value="GLUTATHIONE S-TRANSFERASE KAPPA"/>
    <property type="match status" value="1"/>
</dbReference>
<dbReference type="AlphaFoldDB" id="A0A3B7MV16"/>
<name>A0A3B7MV16_9BACT</name>
<evidence type="ECO:0000259" key="2">
    <source>
        <dbReference type="PROSITE" id="PS51352"/>
    </source>
</evidence>
<dbReference type="InterPro" id="IPR036249">
    <property type="entry name" value="Thioredoxin-like_sf"/>
</dbReference>
<dbReference type="PANTHER" id="PTHR13887:SF55">
    <property type="entry name" value="SLR0313 PROTEIN"/>
    <property type="match status" value="1"/>
</dbReference>